<gene>
    <name evidence="1" type="primary">WBGene00097089</name>
</gene>
<protein>
    <submittedName>
        <fullName evidence="1">Uncharacterized protein</fullName>
    </submittedName>
</protein>
<organism evidence="1 2">
    <name type="scientific">Pristionchus pacificus</name>
    <name type="common">Parasitic nematode worm</name>
    <dbReference type="NCBI Taxonomy" id="54126"/>
    <lineage>
        <taxon>Eukaryota</taxon>
        <taxon>Metazoa</taxon>
        <taxon>Ecdysozoa</taxon>
        <taxon>Nematoda</taxon>
        <taxon>Chromadorea</taxon>
        <taxon>Rhabditida</taxon>
        <taxon>Rhabditina</taxon>
        <taxon>Diplogasteromorpha</taxon>
        <taxon>Diplogasteroidea</taxon>
        <taxon>Neodiplogasteridae</taxon>
        <taxon>Pristionchus</taxon>
    </lineage>
</organism>
<keyword evidence="2" id="KW-1185">Reference proteome</keyword>
<evidence type="ECO:0000313" key="2">
    <source>
        <dbReference type="Proteomes" id="UP000005239"/>
    </source>
</evidence>
<dbReference type="Proteomes" id="UP000005239">
    <property type="component" value="Unassembled WGS sequence"/>
</dbReference>
<accession>A0A2A6BDQ9</accession>
<name>A0A2A6BDQ9_PRIPA</name>
<dbReference type="SUPFAM" id="SSF56994">
    <property type="entry name" value="Insulin-like"/>
    <property type="match status" value="1"/>
</dbReference>
<proteinExistence type="predicted"/>
<reference evidence="2" key="1">
    <citation type="journal article" date="2008" name="Nat. Genet.">
        <title>The Pristionchus pacificus genome provides a unique perspective on nematode lifestyle and parasitism.</title>
        <authorList>
            <person name="Dieterich C."/>
            <person name="Clifton S.W."/>
            <person name="Schuster L.N."/>
            <person name="Chinwalla A."/>
            <person name="Delehaunty K."/>
            <person name="Dinkelacker I."/>
            <person name="Fulton L."/>
            <person name="Fulton R."/>
            <person name="Godfrey J."/>
            <person name="Minx P."/>
            <person name="Mitreva M."/>
            <person name="Roeseler W."/>
            <person name="Tian H."/>
            <person name="Witte H."/>
            <person name="Yang S.P."/>
            <person name="Wilson R.K."/>
            <person name="Sommer R.J."/>
        </authorList>
    </citation>
    <scope>NUCLEOTIDE SEQUENCE [LARGE SCALE GENOMIC DNA]</scope>
    <source>
        <strain evidence="2">PS312</strain>
    </source>
</reference>
<dbReference type="AlphaFoldDB" id="A0A2A6BDQ9"/>
<dbReference type="EnsemblMetazoa" id="PPA07535.1">
    <property type="protein sequence ID" value="PPA07535.1"/>
    <property type="gene ID" value="WBGene00097089"/>
</dbReference>
<sequence length="98" mass="10817">MQSSIMFLISCLALLSTIAVEVAAEHHHEQTFKACGAKLYTHIQNHNLCQPNNCTGITRPPTVHNYYSIHGKATTKISEHCCVNPCYPSMVRALCCGL</sequence>
<evidence type="ECO:0000313" key="1">
    <source>
        <dbReference type="EnsemblMetazoa" id="PPA07535.1"/>
    </source>
</evidence>
<dbReference type="InterPro" id="IPR036438">
    <property type="entry name" value="Insulin-like_sf"/>
</dbReference>
<accession>A0A8R1YBJ3</accession>
<reference evidence="1" key="2">
    <citation type="submission" date="2022-06" db="UniProtKB">
        <authorList>
            <consortium name="EnsemblMetazoa"/>
        </authorList>
    </citation>
    <scope>IDENTIFICATION</scope>
    <source>
        <strain evidence="1">PS312</strain>
    </source>
</reference>